<organism evidence="2 3">
    <name type="scientific">Porphyridium purpureum</name>
    <name type="common">Red alga</name>
    <name type="synonym">Porphyridium cruentum</name>
    <dbReference type="NCBI Taxonomy" id="35688"/>
    <lineage>
        <taxon>Eukaryota</taxon>
        <taxon>Rhodophyta</taxon>
        <taxon>Bangiophyceae</taxon>
        <taxon>Porphyridiales</taxon>
        <taxon>Porphyridiaceae</taxon>
        <taxon>Porphyridium</taxon>
    </lineage>
</organism>
<dbReference type="Pfam" id="PF05787">
    <property type="entry name" value="PhoX"/>
    <property type="match status" value="1"/>
</dbReference>
<dbReference type="OMA" id="NHEINND"/>
<feature type="chain" id="PRO_5023857688" evidence="1">
    <location>
        <begin position="28"/>
        <end position="597"/>
    </location>
</feature>
<dbReference type="OrthoDB" id="10626818at2759"/>
<sequence>MFPSRRFAVAAVLLLVVTVACAPMVAAQQCRCRRAPELEIISPVAPELEACELRSPEQAVCICDDTEGDLLCDTLDIFVYFFTSSPLCEQAARTVAACPPLTSQVSALQFAPSDAAMMTGLAGWNVECVFTVGTQESLNAFGYAVTGILDGIGAVPQGDNVLLYVNSEIGAGLGFLMTMDSGASVRGSRVHKFVMDRVTRKVLDVELAYRTVYLEDGSVMVPGSEFEFNRFCSGAVVMAGQNGALDDMYITGEETSDGLAAIIEVSTDSIYVAPMIGRAGYENLVSLEQFGTDKIVYAVGDDREGVAMRLFVGQKGQQAPGPYNAPPFLVRNGFGYGVLLMWVADDGVRTPGEWLATGETTKQGKFVVVPNYNTATGSFLTMAELDAEADNVGAFRFSRPEDVSQDPADGTRFIMASTGRPSLFPEDSWGTLYTFDIDDASLQAALAGNVQSISEIVCSATIVYDGDEPANRDFGIRSPDNLDWSPTTGMVFVQEDRSVNEFCTISGEEASVWRFNPVSGATQRVMQINRNVPAGQVDSAPDDCANWESSGILDVTSLFATAPGEVLLVFDIQAHGIRFPADTYVQGGQLCFASGSL</sequence>
<dbReference type="SUPFAM" id="SSF63825">
    <property type="entry name" value="YWTD domain"/>
    <property type="match status" value="1"/>
</dbReference>
<reference evidence="3" key="1">
    <citation type="journal article" date="2019" name="Nat. Commun.">
        <title>Expansion of phycobilisome linker gene families in mesophilic red algae.</title>
        <authorList>
            <person name="Lee J."/>
            <person name="Kim D."/>
            <person name="Bhattacharya D."/>
            <person name="Yoon H.S."/>
        </authorList>
    </citation>
    <scope>NUCLEOTIDE SEQUENCE [LARGE SCALE GENOMIC DNA]</scope>
    <source>
        <strain evidence="3">CCMP 1328</strain>
    </source>
</reference>
<dbReference type="EMBL" id="VRMN01000001">
    <property type="protein sequence ID" value="KAA8497545.1"/>
    <property type="molecule type" value="Genomic_DNA"/>
</dbReference>
<keyword evidence="1" id="KW-0732">Signal</keyword>
<comment type="caution">
    <text evidence="2">The sequence shown here is derived from an EMBL/GenBank/DDBJ whole genome shotgun (WGS) entry which is preliminary data.</text>
</comment>
<proteinExistence type="predicted"/>
<name>A0A5J4Z2L4_PORPP</name>
<dbReference type="PROSITE" id="PS51257">
    <property type="entry name" value="PROKAR_LIPOPROTEIN"/>
    <property type="match status" value="1"/>
</dbReference>
<dbReference type="AlphaFoldDB" id="A0A5J4Z2L4"/>
<keyword evidence="3" id="KW-1185">Reference proteome</keyword>
<gene>
    <name evidence="2" type="ORF">FVE85_5130</name>
</gene>
<dbReference type="InterPro" id="IPR008557">
    <property type="entry name" value="PhoX"/>
</dbReference>
<protein>
    <submittedName>
        <fullName evidence="2">Uncharacterized protein</fullName>
    </submittedName>
</protein>
<evidence type="ECO:0000313" key="3">
    <source>
        <dbReference type="Proteomes" id="UP000324585"/>
    </source>
</evidence>
<accession>A0A5J4Z2L4</accession>
<feature type="signal peptide" evidence="1">
    <location>
        <begin position="1"/>
        <end position="27"/>
    </location>
</feature>
<evidence type="ECO:0000313" key="2">
    <source>
        <dbReference type="EMBL" id="KAA8497545.1"/>
    </source>
</evidence>
<dbReference type="Proteomes" id="UP000324585">
    <property type="component" value="Unassembled WGS sequence"/>
</dbReference>
<evidence type="ECO:0000256" key="1">
    <source>
        <dbReference type="SAM" id="SignalP"/>
    </source>
</evidence>